<feature type="region of interest" description="Disordered" evidence="1">
    <location>
        <begin position="1"/>
        <end position="22"/>
    </location>
</feature>
<evidence type="ECO:0000313" key="2">
    <source>
        <dbReference type="EMBL" id="SDE86355.1"/>
    </source>
</evidence>
<dbReference type="RefSeq" id="WP_055209593.1">
    <property type="nucleotide sequence ID" value="NZ_CP061202.1"/>
</dbReference>
<protein>
    <submittedName>
        <fullName evidence="2">Putative photosynthetic complex assembly protein</fullName>
    </submittedName>
</protein>
<gene>
    <name evidence="2" type="ORF">SAMN04244550_01229</name>
</gene>
<evidence type="ECO:0000256" key="1">
    <source>
        <dbReference type="SAM" id="MobiDB-lite"/>
    </source>
</evidence>
<organism evidence="2 3">
    <name type="scientific">Rhodobacter capsulatus</name>
    <name type="common">Rhodopseudomonas capsulata</name>
    <dbReference type="NCBI Taxonomy" id="1061"/>
    <lineage>
        <taxon>Bacteria</taxon>
        <taxon>Pseudomonadati</taxon>
        <taxon>Pseudomonadota</taxon>
        <taxon>Alphaproteobacteria</taxon>
        <taxon>Rhodobacterales</taxon>
        <taxon>Rhodobacter group</taxon>
        <taxon>Rhodobacter</taxon>
    </lineage>
</organism>
<dbReference type="OrthoDB" id="7848123at2"/>
<sequence length="162" mass="17412">MAQLPLSPAPQRPEAKTPGKPEAELIPKPLLRAMIGIALLALALTTYAVLTDRPHEGVPAPGKVVAEKLVVLKDIDSRHVTVSDPAGNLLLDLPEGGFVDVMAAAVRRSRAVARITDNPPVRIVRYDNGRLAMEDPATGWSTELYAFGADSKAAFERILDMK</sequence>
<dbReference type="AlphaFoldDB" id="A0A0Q0QTU9"/>
<reference evidence="2 3" key="1">
    <citation type="submission" date="2016-10" db="EMBL/GenBank/DDBJ databases">
        <authorList>
            <person name="de Groot N.N."/>
        </authorList>
    </citation>
    <scope>NUCLEOTIDE SEQUENCE [LARGE SCALE GENOMIC DNA]</scope>
    <source>
        <strain evidence="3">DSM 938 / 37b4</strain>
    </source>
</reference>
<dbReference type="Proteomes" id="UP000183812">
    <property type="component" value="Unassembled WGS sequence"/>
</dbReference>
<accession>A0A0Q0QTU9</accession>
<dbReference type="NCBIfam" id="TIGR03054">
    <property type="entry name" value="photo_alph_chp1"/>
    <property type="match status" value="1"/>
</dbReference>
<dbReference type="InterPro" id="IPR017495">
    <property type="entry name" value="PuhC"/>
</dbReference>
<feature type="compositionally biased region" description="Basic and acidic residues" evidence="1">
    <location>
        <begin position="13"/>
        <end position="22"/>
    </location>
</feature>
<dbReference type="EMBL" id="FNAY01000004">
    <property type="protein sequence ID" value="SDE86355.1"/>
    <property type="molecule type" value="Genomic_DNA"/>
</dbReference>
<evidence type="ECO:0000313" key="3">
    <source>
        <dbReference type="Proteomes" id="UP000183812"/>
    </source>
</evidence>
<proteinExistence type="predicted"/>
<name>A0A0Q0QTU9_RHOCA</name>